<dbReference type="PANTHER" id="PTHR15749:SF4">
    <property type="entry name" value="FANCONI-ASSOCIATED NUCLEASE 1"/>
    <property type="match status" value="1"/>
</dbReference>
<evidence type="ECO:0000256" key="5">
    <source>
        <dbReference type="ARBA" id="ARBA00022801"/>
    </source>
</evidence>
<comment type="function">
    <text evidence="8">Nuclease required for the repair of DNA interstrand cross-links (ICL). Acts as a 5'-3' exonuclease that anchors at a cut end of DNA and cleaves DNA successively at every third nucleotide, allowing to excise an ICL from one strand through flanking incisions.</text>
</comment>
<protein>
    <recommendedName>
        <fullName evidence="8">Fanconi-associated nuclease</fullName>
        <ecNumber evidence="8">3.1.4.1</ecNumber>
    </recommendedName>
</protein>
<feature type="compositionally biased region" description="Acidic residues" evidence="9">
    <location>
        <begin position="702"/>
        <end position="711"/>
    </location>
</feature>
<comment type="similarity">
    <text evidence="2 8">Belongs to the FAN1 family.</text>
</comment>
<dbReference type="Pfam" id="PF08774">
    <property type="entry name" value="VRR_NUC"/>
    <property type="match status" value="1"/>
</dbReference>
<feature type="compositionally biased region" description="Basic residues" evidence="9">
    <location>
        <begin position="719"/>
        <end position="729"/>
    </location>
</feature>
<feature type="domain" description="VRR-NUC" evidence="10">
    <location>
        <begin position="852"/>
        <end position="967"/>
    </location>
</feature>
<dbReference type="InterPro" id="IPR049132">
    <property type="entry name" value="FAN1-like_euk"/>
</dbReference>
<keyword evidence="8" id="KW-0227">DNA damage</keyword>
<dbReference type="GO" id="GO:0070336">
    <property type="term" value="F:flap-structured DNA binding"/>
    <property type="evidence" value="ECO:0007669"/>
    <property type="project" value="TreeGrafter"/>
</dbReference>
<evidence type="ECO:0000313" key="11">
    <source>
        <dbReference type="EMBL" id="CDZ97246.1"/>
    </source>
</evidence>
<dbReference type="SMART" id="SM00990">
    <property type="entry name" value="VRR_NUC"/>
    <property type="match status" value="1"/>
</dbReference>
<dbReference type="Pfam" id="PF21170">
    <property type="entry name" value="FAN1_TPR"/>
    <property type="match status" value="1"/>
</dbReference>
<feature type="region of interest" description="Disordered" evidence="9">
    <location>
        <begin position="1"/>
        <end position="24"/>
    </location>
</feature>
<keyword evidence="7 8" id="KW-0464">Manganese</keyword>
<name>A0A0F7SF15_PHARH</name>
<comment type="subcellular location">
    <subcellularLocation>
        <location evidence="8">Nucleus</location>
    </subcellularLocation>
</comment>
<comment type="cofactor">
    <cofactor evidence="8">
        <name>Mg(2+)</name>
        <dbReference type="ChEBI" id="CHEBI:18420"/>
    </cofactor>
    <cofactor evidence="8">
        <name>Mn(2+)</name>
        <dbReference type="ChEBI" id="CHEBI:29035"/>
    </cofactor>
</comment>
<dbReference type="InterPro" id="IPR033315">
    <property type="entry name" value="Fan1-like"/>
</dbReference>
<dbReference type="GO" id="GO:0004528">
    <property type="term" value="F:phosphodiesterase I activity"/>
    <property type="evidence" value="ECO:0007669"/>
    <property type="project" value="UniProtKB-EC"/>
</dbReference>
<dbReference type="GO" id="GO:0046872">
    <property type="term" value="F:metal ion binding"/>
    <property type="evidence" value="ECO:0007669"/>
    <property type="project" value="UniProtKB-KW"/>
</dbReference>
<feature type="compositionally biased region" description="Basic and acidic residues" evidence="9">
    <location>
        <begin position="1005"/>
        <end position="1014"/>
    </location>
</feature>
<proteinExistence type="inferred from homology"/>
<dbReference type="PANTHER" id="PTHR15749">
    <property type="entry name" value="FANCONI-ASSOCIATED NUCLEASE 1"/>
    <property type="match status" value="1"/>
</dbReference>
<feature type="compositionally biased region" description="Polar residues" evidence="9">
    <location>
        <begin position="738"/>
        <end position="755"/>
    </location>
</feature>
<dbReference type="GO" id="GO:0017108">
    <property type="term" value="F:5'-flap endonuclease activity"/>
    <property type="evidence" value="ECO:0007669"/>
    <property type="project" value="TreeGrafter"/>
</dbReference>
<dbReference type="InterPro" id="IPR014883">
    <property type="entry name" value="VRR_NUC"/>
</dbReference>
<keyword evidence="5 8" id="KW-0378">Hydrolase</keyword>
<keyword evidence="8" id="KW-0539">Nucleus</keyword>
<evidence type="ECO:0000256" key="2">
    <source>
        <dbReference type="ARBA" id="ARBA00005533"/>
    </source>
</evidence>
<evidence type="ECO:0000256" key="6">
    <source>
        <dbReference type="ARBA" id="ARBA00022842"/>
    </source>
</evidence>
<dbReference type="AlphaFoldDB" id="A0A0F7SF15"/>
<dbReference type="EC" id="3.1.4.1" evidence="8"/>
<accession>A0A0F7SF15</accession>
<reference evidence="11" key="1">
    <citation type="submission" date="2014-08" db="EMBL/GenBank/DDBJ databases">
        <authorList>
            <person name="Sharma Rahul"/>
            <person name="Thines Marco"/>
        </authorList>
    </citation>
    <scope>NUCLEOTIDE SEQUENCE</scope>
</reference>
<dbReference type="EMBL" id="LN483167">
    <property type="protein sequence ID" value="CDZ97246.1"/>
    <property type="molecule type" value="Genomic_DNA"/>
</dbReference>
<sequence length="1029" mass="114052">MSTQVAGTNSVYTSISDNTDETTLPNVPTAIQAGLLEYGTEGLNGTDGLDTQVDGPDGRRVSMYVAAFEDMLETVLAQESYLFSSTELKTFERYKLLSYDARYILVRLLLRIPRVHRVEHLVQSYTKELGSGIPAAVDELCVPFQRALPNPMLPPPTATSSALNPPPLPCSSAIPSSIASIKEKDRVGNGYDKGKERAREEDVVVIDLTEDEEIADPELARAMRISLLSNTIGHATNTPTIGSSSSSSLFYNQSDDNFLSSAPVTPQLSEFLSPSIQAALSLETQELDLSHFCSSADGLETGKLLRCLRFDELKDIARGMNIWKNGLTYDMLVQHLLSMTKTQSVLPFLSTSSQSLRKPATTANKRPALKQATLSFGGVSVPPPPLSGGIASMKREDSRARLLKSIKNVMGRAVVVNDDIRKLWNRLNLVFYRSTSAAPSILLPQILSRANRWHYPKYIPTRTLSLFPDRASLVSYEQALLLEVEVDDALGEQETLNGRQPFSKSAGPNSKINFGGALGRKEGAMVVRAIWEVVWDRWKECVRSAKERDQETCGPRAIADRFQPGHVLTRIIAKGANALGVLHDYDTECRVLKALLDQKVWRRGKRGAWYERLALVLMTHYKGDQELDKKEQALDVCLDGLEDEDTHLIYRPSLIRRLTRLEKQLKIPARDCHRCEGELKVCETVTLGAQRVRKVESGLDHESDEDDDLEDQSIAQARYRSRSRSKSRSRSVSISRSFGPQSTKLDTKDSGASSSEAKKPSWSGKSLWVGRNETEVGVEQWVLEQWEDKGWKGFHSEGSIITTIFGLLFWDIFFAVVPGAFETAFQTAPLDLGEDTFALARAPLISDRLNEIERGNAGEILSRVDDREREHETMCAGVSWNYQKQDLLDIVDCLGGLSLSIVCRMLCEEYGHRTSGVPDLLVWHVPTLQARFIEVKGPGDQLSSTQKIWIDVMLSAGIDVEVCRVVEKARSFKRVVSGDIGVVQTGGGGSTDEKRKSNVLSETGETDRDIEKESGSMSGEGEIKKIKGT</sequence>
<dbReference type="GO" id="GO:0005634">
    <property type="term" value="C:nucleus"/>
    <property type="evidence" value="ECO:0007669"/>
    <property type="project" value="UniProtKB-SubCell"/>
</dbReference>
<comment type="catalytic activity">
    <reaction evidence="1 8">
        <text>Hydrolytically removes 5'-nucleotides successively from the 3'-hydroxy termini of 3'-hydroxy-terminated oligonucleotides.</text>
        <dbReference type="EC" id="3.1.4.1"/>
    </reaction>
</comment>
<dbReference type="GO" id="GO:0036297">
    <property type="term" value="P:interstrand cross-link repair"/>
    <property type="evidence" value="ECO:0007669"/>
    <property type="project" value="InterPro"/>
</dbReference>
<evidence type="ECO:0000256" key="8">
    <source>
        <dbReference type="RuleBase" id="RU365033"/>
    </source>
</evidence>
<feature type="region of interest" description="Disordered" evidence="9">
    <location>
        <begin position="696"/>
        <end position="764"/>
    </location>
</feature>
<dbReference type="Gene3D" id="3.40.1350.10">
    <property type="match status" value="1"/>
</dbReference>
<keyword evidence="8" id="KW-0234">DNA repair</keyword>
<evidence type="ECO:0000259" key="10">
    <source>
        <dbReference type="SMART" id="SM00990"/>
    </source>
</evidence>
<evidence type="ECO:0000256" key="4">
    <source>
        <dbReference type="ARBA" id="ARBA00022723"/>
    </source>
</evidence>
<dbReference type="InterPro" id="IPR011856">
    <property type="entry name" value="tRNA_endonuc-like_dom_sf"/>
</dbReference>
<dbReference type="InterPro" id="IPR049126">
    <property type="entry name" value="FAN1-like_TPR"/>
</dbReference>
<evidence type="ECO:0000256" key="7">
    <source>
        <dbReference type="ARBA" id="ARBA00023211"/>
    </source>
</evidence>
<dbReference type="CDD" id="cd22326">
    <property type="entry name" value="FAN1-like"/>
    <property type="match status" value="1"/>
</dbReference>
<keyword evidence="6 8" id="KW-0460">Magnesium</keyword>
<keyword evidence="4 8" id="KW-0479">Metal-binding</keyword>
<evidence type="ECO:0000256" key="9">
    <source>
        <dbReference type="SAM" id="MobiDB-lite"/>
    </source>
</evidence>
<evidence type="ECO:0000256" key="1">
    <source>
        <dbReference type="ARBA" id="ARBA00000983"/>
    </source>
</evidence>
<organism evidence="11">
    <name type="scientific">Phaffia rhodozyma</name>
    <name type="common">Yeast</name>
    <name type="synonym">Xanthophyllomyces dendrorhous</name>
    <dbReference type="NCBI Taxonomy" id="264483"/>
    <lineage>
        <taxon>Eukaryota</taxon>
        <taxon>Fungi</taxon>
        <taxon>Dikarya</taxon>
        <taxon>Basidiomycota</taxon>
        <taxon>Agaricomycotina</taxon>
        <taxon>Tremellomycetes</taxon>
        <taxon>Cystofilobasidiales</taxon>
        <taxon>Mrakiaceae</taxon>
        <taxon>Phaffia</taxon>
    </lineage>
</organism>
<feature type="region of interest" description="Disordered" evidence="9">
    <location>
        <begin position="985"/>
        <end position="1029"/>
    </location>
</feature>
<dbReference type="GO" id="GO:0008409">
    <property type="term" value="F:5'-3' exonuclease activity"/>
    <property type="evidence" value="ECO:0007669"/>
    <property type="project" value="TreeGrafter"/>
</dbReference>
<keyword evidence="3 8" id="KW-0540">Nuclease</keyword>
<evidence type="ECO:0000256" key="3">
    <source>
        <dbReference type="ARBA" id="ARBA00022722"/>
    </source>
</evidence>